<dbReference type="Proteomes" id="UP000440578">
    <property type="component" value="Unassembled WGS sequence"/>
</dbReference>
<protein>
    <submittedName>
        <fullName evidence="1">Uncharacterized protein</fullName>
    </submittedName>
</protein>
<evidence type="ECO:0000313" key="2">
    <source>
        <dbReference type="Proteomes" id="UP000440578"/>
    </source>
</evidence>
<sequence>MADLERLLRRRVAAKGWVTRTANVLADLLDQKTEVAGVEPRLVILDAKKECEVRLAALDDLQAQVECELELEAMEADLQAAWTFREDDWLSGADTEEEAASLLQEACSVMAEAGMELAKCTSNSSLLLDAVGQGQAGADGEQ</sequence>
<accession>A0A6A4VYB2</accession>
<comment type="caution">
    <text evidence="1">The sequence shown here is derived from an EMBL/GenBank/DDBJ whole genome shotgun (WGS) entry which is preliminary data.</text>
</comment>
<gene>
    <name evidence="1" type="ORF">FJT64_004720</name>
</gene>
<name>A0A6A4VYB2_AMPAM</name>
<dbReference type="EMBL" id="VIIS01001463">
    <property type="protein sequence ID" value="KAF0297859.1"/>
    <property type="molecule type" value="Genomic_DNA"/>
</dbReference>
<keyword evidence="2" id="KW-1185">Reference proteome</keyword>
<reference evidence="1 2" key="1">
    <citation type="submission" date="2019-07" db="EMBL/GenBank/DDBJ databases">
        <title>Draft genome assembly of a fouling barnacle, Amphibalanus amphitrite (Darwin, 1854): The first reference genome for Thecostraca.</title>
        <authorList>
            <person name="Kim W."/>
        </authorList>
    </citation>
    <scope>NUCLEOTIDE SEQUENCE [LARGE SCALE GENOMIC DNA]</scope>
    <source>
        <strain evidence="1">SNU_AA5</strain>
        <tissue evidence="1">Soma without cirri and trophi</tissue>
    </source>
</reference>
<evidence type="ECO:0000313" key="1">
    <source>
        <dbReference type="EMBL" id="KAF0297859.1"/>
    </source>
</evidence>
<dbReference type="OrthoDB" id="6380229at2759"/>
<proteinExistence type="predicted"/>
<organism evidence="1 2">
    <name type="scientific">Amphibalanus amphitrite</name>
    <name type="common">Striped barnacle</name>
    <name type="synonym">Balanus amphitrite</name>
    <dbReference type="NCBI Taxonomy" id="1232801"/>
    <lineage>
        <taxon>Eukaryota</taxon>
        <taxon>Metazoa</taxon>
        <taxon>Ecdysozoa</taxon>
        <taxon>Arthropoda</taxon>
        <taxon>Crustacea</taxon>
        <taxon>Multicrustacea</taxon>
        <taxon>Cirripedia</taxon>
        <taxon>Thoracica</taxon>
        <taxon>Thoracicalcarea</taxon>
        <taxon>Balanomorpha</taxon>
        <taxon>Balanoidea</taxon>
        <taxon>Balanidae</taxon>
        <taxon>Amphibalaninae</taxon>
        <taxon>Amphibalanus</taxon>
    </lineage>
</organism>
<dbReference type="AlphaFoldDB" id="A0A6A4VYB2"/>